<sequence length="155" mass="17279">MFGNSRGIHAQHEAQAALSAAVVQLIPPDATALRITASLLDPVSLYTFDAEADDGSVEYVRRPRGLDLGLIRNLRAAMYQDGLGTWFSAVIRVDRSGAVDATFNYDDEPEWDAPVDSIAYLTDQETFPRDVEKQPPWLQEKIAEGVKRRRELGFE</sequence>
<keyword evidence="2" id="KW-1185">Reference proteome</keyword>
<dbReference type="EMBL" id="VIGX01000012">
    <property type="protein sequence ID" value="TWS27548.1"/>
    <property type="molecule type" value="Genomic_DNA"/>
</dbReference>
<accession>A0A5C5RYH9</accession>
<proteinExistence type="predicted"/>
<evidence type="ECO:0000313" key="2">
    <source>
        <dbReference type="Proteomes" id="UP000319375"/>
    </source>
</evidence>
<dbReference type="OrthoDB" id="6957847at2"/>
<reference evidence="1 2" key="1">
    <citation type="submission" date="2019-06" db="EMBL/GenBank/DDBJ databases">
        <title>Tsukamurella conjunctivitidis sp. nov., Tsukamurella assacharolytica sp. nov. and Tsukamurella sputae sp. nov. isolated from patients with conjunctivitis, bacteraemia (lymphoma) and respiratory infection (sputum) in Hong Kong.</title>
        <authorList>
            <person name="Teng J.L.L."/>
            <person name="Lee H.H."/>
            <person name="Fong J.Y.H."/>
            <person name="Fok K.M.N."/>
            <person name="Lau S.K.P."/>
            <person name="Woo P.C.Y."/>
        </authorList>
    </citation>
    <scope>NUCLEOTIDE SEQUENCE [LARGE SCALE GENOMIC DNA]</scope>
    <source>
        <strain evidence="1 2">HKU72</strain>
    </source>
</reference>
<dbReference type="Proteomes" id="UP000319375">
    <property type="component" value="Unassembled WGS sequence"/>
</dbReference>
<name>A0A5C5RYH9_9ACTN</name>
<dbReference type="AlphaFoldDB" id="A0A5C5RYH9"/>
<organism evidence="1 2">
    <name type="scientific">Tsukamurella conjunctivitidis</name>
    <dbReference type="NCBI Taxonomy" id="2592068"/>
    <lineage>
        <taxon>Bacteria</taxon>
        <taxon>Bacillati</taxon>
        <taxon>Actinomycetota</taxon>
        <taxon>Actinomycetes</taxon>
        <taxon>Mycobacteriales</taxon>
        <taxon>Tsukamurellaceae</taxon>
        <taxon>Tsukamurella</taxon>
    </lineage>
</organism>
<dbReference type="InterPro" id="IPR036170">
    <property type="entry name" value="YezG-like_sf"/>
</dbReference>
<gene>
    <name evidence="1" type="ORF">FK530_17580</name>
</gene>
<dbReference type="SUPFAM" id="SSF160424">
    <property type="entry name" value="BH3703-like"/>
    <property type="match status" value="1"/>
</dbReference>
<dbReference type="RefSeq" id="WP_146488286.1">
    <property type="nucleotide sequence ID" value="NZ_VIGX01000012.1"/>
</dbReference>
<evidence type="ECO:0000313" key="1">
    <source>
        <dbReference type="EMBL" id="TWS27548.1"/>
    </source>
</evidence>
<protein>
    <submittedName>
        <fullName evidence="1">Uncharacterized protein</fullName>
    </submittedName>
</protein>
<comment type="caution">
    <text evidence="1">The sequence shown here is derived from an EMBL/GenBank/DDBJ whole genome shotgun (WGS) entry which is preliminary data.</text>
</comment>